<feature type="compositionally biased region" description="Low complexity" evidence="1">
    <location>
        <begin position="1"/>
        <end position="19"/>
    </location>
</feature>
<feature type="region of interest" description="Disordered" evidence="1">
    <location>
        <begin position="844"/>
        <end position="902"/>
    </location>
</feature>
<organism evidence="2 3">
    <name type="scientific">Loxostege sticticalis</name>
    <name type="common">Beet webworm moth</name>
    <dbReference type="NCBI Taxonomy" id="481309"/>
    <lineage>
        <taxon>Eukaryota</taxon>
        <taxon>Metazoa</taxon>
        <taxon>Ecdysozoa</taxon>
        <taxon>Arthropoda</taxon>
        <taxon>Hexapoda</taxon>
        <taxon>Insecta</taxon>
        <taxon>Pterygota</taxon>
        <taxon>Neoptera</taxon>
        <taxon>Endopterygota</taxon>
        <taxon>Lepidoptera</taxon>
        <taxon>Glossata</taxon>
        <taxon>Ditrysia</taxon>
        <taxon>Pyraloidea</taxon>
        <taxon>Crambidae</taxon>
        <taxon>Pyraustinae</taxon>
        <taxon>Loxostege</taxon>
    </lineage>
</organism>
<sequence length="1629" mass="179792">MSCTRPAAAAEPRAASRLALPPPGASPGLLRRRYSVPETIMRKYRLAQQRSDSEETGVATSPSPASASPPRGSCNSLCDAPARFVRRDREVMRKSALLRRLWGRAPPCAACCRCGACGGDCDGACCGRETRSLDGSRAELRPLSASLTSSRHSHAGWASPKRQRLDFPRDMRSSEEMLRAAMRNSYDRAEETRYERAKAECSDSSCPYQGREASSYLETTTDVMTDSDTSKFDANSERNAYTQYSERLSSDAITVEIKSDHHTDAVESEHSASNAQIDDHSYADSTDTFSTSMSTAKETNGSVGPKFPKQISQSAHIDGRISERSVSVENDENNVLPYDTPLTVETPSYELLEIVVSETSNNVPALKSAAPENTINQTLKAPPNHRFPQNINIDEYVSNILVESLNSLTDQLECMNASIGNDRKINIVEKEIKVKLQNTGVNTIVHLSPTSNNQIIFGNEELCNNDGRKDSCNNPEELCNNDVRNSVTIREEMLSVESNNNLTSGASARDISPPPAPFYDEPFSSLHHDNVNKAVLQQIQKLFQDELQNMDSDINYQVGAIPGVSHIEISNVDVYLDDNSDPAFARNETIEMHTQHNVEISEIISGVGTGNYFEDVENNVVIPRFSAFPHTDSMEVNTSSSDDAELLGSDCTSLVDSLDDPNSPRSILLRRSFNNNSNKRSELVRSAIDVLDLLPENSPKDDDGHSKERGEAFFIRIKDDDCDCEKENVIVADHMPEKIKQRLLRRHRKRELRMECARRSKVKQLKRELELQRHSDACKSRKEIERECVAIINALIDEVIAKIAQDEYKCMRIKQKPSKMVISKSDENISRKTWKKDVDFSHGKESYKTSRSGAPIVYMDKPDRGQRKTDRHHIHGKLSLLTHPSSMSPDDRGPKRIYQKSEIHDGNKCIEILEILEYVNGSQSSPETTNSDENHNHKSKKSRIPVPVYERIQKTPKGHSQKAHHSSSERLVCSPTAPPRDRSRKSTTTSLANMLMEVLADEESPESAPEPARRASVPHCEPRSRSNSLRFKRVFDSIPEEKSSISFDSSTEDANHNRRASAPTLVETLNTRHNNSSGGGATPPEPAKGDEATKPTNTSIAKDTKSAGTSPLVDVEAEKKAQKLKSQTTMTSPSHKSAATSPMRSSNGAASAAAPAAASTSAASASGKRGLASRGRAWLGFTRPETKLEEGIALACASPLVSHRTASVFVIDFVLFIEGSKETIVEVDAFGERRSAAVQCDRERDWLRTVRTIQTETSDPVIVGGDRGRDHSKSRTRGDDVKRKETKPRWERGKSESRERRAPDTTDGEPGRSPPARRREDVAFRTDKRKIRTISVERSEEETVRTKSVKLPEFKTNTGAGTTSSSDSSDSGGSLLCSLAPKWLSSHARHKRGARRRDAAAPSSPPAAAGAPQAAAGEQRTESDEPSSSVSGGWSVTVAGSCRAALPADLEMRLRFPHERQQLNPQQPQHSQHPQYSQRLPRDSDRRQDCPCGACARAACACACGCAPPLPPPHAQLTHPDTGKLKLTMKKEALDSSILASKSMKKSSDPLPDLETFRASRSKTKSSVKTRRGYSLHCWLPDDAPAPMRTSNGLSVLGCAIIPELKPRVPTMSERDLTRAYTPRHYLRS</sequence>
<accession>A0ABD0SFQ0</accession>
<feature type="compositionally biased region" description="Low complexity" evidence="1">
    <location>
        <begin position="1358"/>
        <end position="1373"/>
    </location>
</feature>
<feature type="region of interest" description="Disordered" evidence="1">
    <location>
        <begin position="261"/>
        <end position="316"/>
    </location>
</feature>
<feature type="region of interest" description="Disordered" evidence="1">
    <location>
        <begin position="1"/>
        <end position="32"/>
    </location>
</feature>
<dbReference type="Proteomes" id="UP001549921">
    <property type="component" value="Unassembled WGS sequence"/>
</dbReference>
<feature type="region of interest" description="Disordered" evidence="1">
    <location>
        <begin position="1000"/>
        <end position="1026"/>
    </location>
</feature>
<gene>
    <name evidence="2" type="ORF">ABMA28_008008</name>
</gene>
<feature type="compositionally biased region" description="Basic and acidic residues" evidence="1">
    <location>
        <begin position="889"/>
        <end position="902"/>
    </location>
</feature>
<feature type="compositionally biased region" description="Basic and acidic residues" evidence="1">
    <location>
        <begin position="1266"/>
        <end position="1304"/>
    </location>
</feature>
<evidence type="ECO:0000313" key="3">
    <source>
        <dbReference type="Proteomes" id="UP001549921"/>
    </source>
</evidence>
<feature type="region of interest" description="Disordered" evidence="1">
    <location>
        <begin position="1352"/>
        <end position="1373"/>
    </location>
</feature>
<feature type="region of interest" description="Disordered" evidence="1">
    <location>
        <begin position="1258"/>
        <end position="1325"/>
    </location>
</feature>
<feature type="region of interest" description="Disordered" evidence="1">
    <location>
        <begin position="922"/>
        <end position="987"/>
    </location>
</feature>
<feature type="compositionally biased region" description="Low complexity" evidence="1">
    <location>
        <begin position="284"/>
        <end position="295"/>
    </location>
</feature>
<feature type="compositionally biased region" description="Low complexity" evidence="1">
    <location>
        <begin position="1400"/>
        <end position="1416"/>
    </location>
</feature>
<feature type="region of interest" description="Disordered" evidence="1">
    <location>
        <begin position="1387"/>
        <end position="1434"/>
    </location>
</feature>
<feature type="compositionally biased region" description="Low complexity" evidence="1">
    <location>
        <begin position="1462"/>
        <end position="1478"/>
    </location>
</feature>
<feature type="compositionally biased region" description="Basic and acidic residues" evidence="1">
    <location>
        <begin position="261"/>
        <end position="270"/>
    </location>
</feature>
<feature type="region of interest" description="Disordered" evidence="1">
    <location>
        <begin position="46"/>
        <end position="74"/>
    </location>
</feature>
<proteinExistence type="predicted"/>
<evidence type="ECO:0000313" key="2">
    <source>
        <dbReference type="EMBL" id="KAL0818655.1"/>
    </source>
</evidence>
<feature type="compositionally biased region" description="Polar residues" evidence="1">
    <location>
        <begin position="1124"/>
        <end position="1144"/>
    </location>
</feature>
<feature type="compositionally biased region" description="Polar residues" evidence="1">
    <location>
        <begin position="922"/>
        <end position="931"/>
    </location>
</feature>
<feature type="region of interest" description="Disordered" evidence="1">
    <location>
        <begin position="1462"/>
        <end position="1488"/>
    </location>
</feature>
<name>A0ABD0SFQ0_LOXSC</name>
<feature type="compositionally biased region" description="Basic residues" evidence="1">
    <location>
        <begin position="954"/>
        <end position="965"/>
    </location>
</feature>
<feature type="region of interest" description="Disordered" evidence="1">
    <location>
        <begin position="1040"/>
        <end position="1059"/>
    </location>
</feature>
<protein>
    <submittedName>
        <fullName evidence="2">Uncharacterized protein</fullName>
    </submittedName>
</protein>
<reference evidence="2 3" key="1">
    <citation type="submission" date="2024-06" db="EMBL/GenBank/DDBJ databases">
        <title>A chromosome-level genome assembly of beet webworm, Loxostege sticticalis.</title>
        <authorList>
            <person name="Zhang Y."/>
        </authorList>
    </citation>
    <scope>NUCLEOTIDE SEQUENCE [LARGE SCALE GENOMIC DNA]</scope>
    <source>
        <strain evidence="2">AQ028</strain>
        <tissue evidence="2">Male pupae</tissue>
    </source>
</reference>
<evidence type="ECO:0000256" key="1">
    <source>
        <dbReference type="SAM" id="MobiDB-lite"/>
    </source>
</evidence>
<feature type="region of interest" description="Disordered" evidence="1">
    <location>
        <begin position="1070"/>
        <end position="1153"/>
    </location>
</feature>
<comment type="caution">
    <text evidence="2">The sequence shown here is derived from an EMBL/GenBank/DDBJ whole genome shotgun (WGS) entry which is preliminary data.</text>
</comment>
<feature type="compositionally biased region" description="Low complexity" evidence="1">
    <location>
        <begin position="61"/>
        <end position="70"/>
    </location>
</feature>
<dbReference type="EMBL" id="JBEDNZ010000021">
    <property type="protein sequence ID" value="KAL0818655.1"/>
    <property type="molecule type" value="Genomic_DNA"/>
</dbReference>
<feature type="compositionally biased region" description="Polar residues" evidence="1">
    <location>
        <begin position="1094"/>
        <end position="1109"/>
    </location>
</feature>